<keyword evidence="3" id="KW-1185">Reference proteome</keyword>
<evidence type="ECO:0000313" key="2">
    <source>
        <dbReference type="EMBL" id="RAK60741.1"/>
    </source>
</evidence>
<gene>
    <name evidence="2" type="ORF">DJ021_13450</name>
</gene>
<reference evidence="3" key="1">
    <citation type="submission" date="2018-05" db="EMBL/GenBank/DDBJ databases">
        <authorList>
            <person name="Li X."/>
        </authorList>
    </citation>
    <scope>NUCLEOTIDE SEQUENCE [LARGE SCALE GENOMIC DNA]</scope>
    <source>
        <strain evidence="3">HKS-05</strain>
    </source>
</reference>
<evidence type="ECO:0000313" key="3">
    <source>
        <dbReference type="Proteomes" id="UP000249842"/>
    </source>
</evidence>
<proteinExistence type="predicted"/>
<dbReference type="RefSeq" id="WP_111458033.1">
    <property type="nucleotide sequence ID" value="NZ_QFYP01000001.1"/>
</dbReference>
<accession>A0A328B2T5</accession>
<name>A0A328B2T5_9CAUL</name>
<dbReference type="Proteomes" id="UP000249842">
    <property type="component" value="Unassembled WGS sequence"/>
</dbReference>
<sequence length="85" mass="8820">MGPDVPWTAGDGVDRGAALTAANENRPRRVAAGLPEPPPELDLSEKTALALLRCGRSFAEAAESSAVGLDRLVSLWRKLGRPGGG</sequence>
<dbReference type="AlphaFoldDB" id="A0A328B2T5"/>
<evidence type="ECO:0000256" key="1">
    <source>
        <dbReference type="SAM" id="MobiDB-lite"/>
    </source>
</evidence>
<dbReference type="EMBL" id="QFYP01000001">
    <property type="protein sequence ID" value="RAK60741.1"/>
    <property type="molecule type" value="Genomic_DNA"/>
</dbReference>
<comment type="caution">
    <text evidence="2">The sequence shown here is derived from an EMBL/GenBank/DDBJ whole genome shotgun (WGS) entry which is preliminary data.</text>
</comment>
<protein>
    <submittedName>
        <fullName evidence="2">Uncharacterized protein</fullName>
    </submittedName>
</protein>
<feature type="region of interest" description="Disordered" evidence="1">
    <location>
        <begin position="1"/>
        <end position="41"/>
    </location>
</feature>
<organism evidence="2 3">
    <name type="scientific">Phenylobacterium hankyongense</name>
    <dbReference type="NCBI Taxonomy" id="1813876"/>
    <lineage>
        <taxon>Bacteria</taxon>
        <taxon>Pseudomonadati</taxon>
        <taxon>Pseudomonadota</taxon>
        <taxon>Alphaproteobacteria</taxon>
        <taxon>Caulobacterales</taxon>
        <taxon>Caulobacteraceae</taxon>
        <taxon>Phenylobacterium</taxon>
    </lineage>
</organism>